<evidence type="ECO:0000313" key="1">
    <source>
        <dbReference type="EMBL" id="KAL0058731.1"/>
    </source>
</evidence>
<accession>A0ABR2ZAQ0</accession>
<gene>
    <name evidence="1" type="ORF">AAF712_014571</name>
</gene>
<dbReference type="Proteomes" id="UP001437256">
    <property type="component" value="Unassembled WGS sequence"/>
</dbReference>
<protein>
    <submittedName>
        <fullName evidence="1">Uncharacterized protein</fullName>
    </submittedName>
</protein>
<comment type="caution">
    <text evidence="1">The sequence shown here is derived from an EMBL/GenBank/DDBJ whole genome shotgun (WGS) entry which is preliminary data.</text>
</comment>
<reference evidence="1 2" key="1">
    <citation type="submission" date="2024-05" db="EMBL/GenBank/DDBJ databases">
        <title>A draft genome resource for the thread blight pathogen Marasmius tenuissimus strain MS-2.</title>
        <authorList>
            <person name="Yulfo-Soto G.E."/>
            <person name="Baruah I.K."/>
            <person name="Amoako-Attah I."/>
            <person name="Bukari Y."/>
            <person name="Meinhardt L.W."/>
            <person name="Bailey B.A."/>
            <person name="Cohen S.P."/>
        </authorList>
    </citation>
    <scope>NUCLEOTIDE SEQUENCE [LARGE SCALE GENOMIC DNA]</scope>
    <source>
        <strain evidence="1 2">MS-2</strain>
    </source>
</reference>
<sequence length="131" mass="14962">MQRSNIKPTEDMEHGVREFERTLVQICDSITELTQESRTKCWGYLLFANKTKELAGLRKELEDAHIRFMVDVFLNVTLNTCGFHLAHGIHSQASNMFAVCLEVKAVSYDVQVLHHLVRALSKYAHNTVESA</sequence>
<keyword evidence="2" id="KW-1185">Reference proteome</keyword>
<evidence type="ECO:0000313" key="2">
    <source>
        <dbReference type="Proteomes" id="UP001437256"/>
    </source>
</evidence>
<name>A0ABR2ZAQ0_9AGAR</name>
<organism evidence="1 2">
    <name type="scientific">Marasmius tenuissimus</name>
    <dbReference type="NCBI Taxonomy" id="585030"/>
    <lineage>
        <taxon>Eukaryota</taxon>
        <taxon>Fungi</taxon>
        <taxon>Dikarya</taxon>
        <taxon>Basidiomycota</taxon>
        <taxon>Agaricomycotina</taxon>
        <taxon>Agaricomycetes</taxon>
        <taxon>Agaricomycetidae</taxon>
        <taxon>Agaricales</taxon>
        <taxon>Marasmiineae</taxon>
        <taxon>Marasmiaceae</taxon>
        <taxon>Marasmius</taxon>
    </lineage>
</organism>
<dbReference type="EMBL" id="JBBXMP010000280">
    <property type="protein sequence ID" value="KAL0058731.1"/>
    <property type="molecule type" value="Genomic_DNA"/>
</dbReference>
<proteinExistence type="predicted"/>